<dbReference type="EMBL" id="BPLR01005608">
    <property type="protein sequence ID" value="GIY03643.1"/>
    <property type="molecule type" value="Genomic_DNA"/>
</dbReference>
<reference evidence="1 2" key="1">
    <citation type="submission" date="2021-06" db="EMBL/GenBank/DDBJ databases">
        <title>Caerostris extrusa draft genome.</title>
        <authorList>
            <person name="Kono N."/>
            <person name="Arakawa K."/>
        </authorList>
    </citation>
    <scope>NUCLEOTIDE SEQUENCE [LARGE SCALE GENOMIC DNA]</scope>
</reference>
<name>A0AAV4Q1Z0_CAEEX</name>
<evidence type="ECO:0000313" key="2">
    <source>
        <dbReference type="Proteomes" id="UP001054945"/>
    </source>
</evidence>
<comment type="caution">
    <text evidence="1">The sequence shown here is derived from an EMBL/GenBank/DDBJ whole genome shotgun (WGS) entry which is preliminary data.</text>
</comment>
<dbReference type="AlphaFoldDB" id="A0AAV4Q1Z0"/>
<keyword evidence="2" id="KW-1185">Reference proteome</keyword>
<dbReference type="Proteomes" id="UP001054945">
    <property type="component" value="Unassembled WGS sequence"/>
</dbReference>
<evidence type="ECO:0000313" key="1">
    <source>
        <dbReference type="EMBL" id="GIY03643.1"/>
    </source>
</evidence>
<sequence>MIVIVIEIIINRKGLTKDLCGTEWFTLLREIHYFLQERRYKLSGAEPFKWRSPLKAAIVSIDKEDFFSVAAVIAFKFVPEPDREESGSPAPVLDQWSRAETGRNTSVVPTQIQGVWCGG</sequence>
<proteinExistence type="predicted"/>
<gene>
    <name evidence="1" type="ORF">CEXT_685191</name>
</gene>
<accession>A0AAV4Q1Z0</accession>
<protein>
    <submittedName>
        <fullName evidence="1">Uncharacterized protein</fullName>
    </submittedName>
</protein>
<organism evidence="1 2">
    <name type="scientific">Caerostris extrusa</name>
    <name type="common">Bark spider</name>
    <name type="synonym">Caerostris bankana</name>
    <dbReference type="NCBI Taxonomy" id="172846"/>
    <lineage>
        <taxon>Eukaryota</taxon>
        <taxon>Metazoa</taxon>
        <taxon>Ecdysozoa</taxon>
        <taxon>Arthropoda</taxon>
        <taxon>Chelicerata</taxon>
        <taxon>Arachnida</taxon>
        <taxon>Araneae</taxon>
        <taxon>Araneomorphae</taxon>
        <taxon>Entelegynae</taxon>
        <taxon>Araneoidea</taxon>
        <taxon>Araneidae</taxon>
        <taxon>Caerostris</taxon>
    </lineage>
</organism>